<keyword evidence="1" id="KW-0732">Signal</keyword>
<proteinExistence type="predicted"/>
<evidence type="ECO:0000256" key="1">
    <source>
        <dbReference type="SAM" id="SignalP"/>
    </source>
</evidence>
<dbReference type="OrthoDB" id="5949659at2759"/>
<gene>
    <name evidence="3" type="primary">LOC116307533</name>
</gene>
<feature type="chain" id="PRO_5028222007" evidence="1">
    <location>
        <begin position="25"/>
        <end position="621"/>
    </location>
</feature>
<dbReference type="KEGG" id="aten:116307533"/>
<dbReference type="RefSeq" id="XP_031573669.1">
    <property type="nucleotide sequence ID" value="XM_031717809.1"/>
</dbReference>
<dbReference type="SUPFAM" id="SSF101898">
    <property type="entry name" value="NHL repeat"/>
    <property type="match status" value="1"/>
</dbReference>
<dbReference type="InParanoid" id="A0A6P8J290"/>
<feature type="signal peptide" evidence="1">
    <location>
        <begin position="1"/>
        <end position="24"/>
    </location>
</feature>
<keyword evidence="2" id="KW-1185">Reference proteome</keyword>
<evidence type="ECO:0000313" key="2">
    <source>
        <dbReference type="Proteomes" id="UP000515163"/>
    </source>
</evidence>
<reference evidence="3" key="1">
    <citation type="submission" date="2025-08" db="UniProtKB">
        <authorList>
            <consortium name="RefSeq"/>
        </authorList>
    </citation>
    <scope>IDENTIFICATION</scope>
    <source>
        <tissue evidence="3">Tentacle</tissue>
    </source>
</reference>
<name>A0A6P8J290_ACTTE</name>
<dbReference type="AlphaFoldDB" id="A0A6P8J290"/>
<accession>A0A6P8J290</accession>
<dbReference type="Proteomes" id="UP000515163">
    <property type="component" value="Unplaced"/>
</dbReference>
<dbReference type="GeneID" id="116307533"/>
<evidence type="ECO:0000313" key="3">
    <source>
        <dbReference type="RefSeq" id="XP_031573669.1"/>
    </source>
</evidence>
<protein>
    <submittedName>
        <fullName evidence="3">Uncharacterized protein LOC116307533</fullName>
    </submittedName>
</protein>
<organism evidence="2 3">
    <name type="scientific">Actinia tenebrosa</name>
    <name type="common">Australian red waratah sea anemone</name>
    <dbReference type="NCBI Taxonomy" id="6105"/>
    <lineage>
        <taxon>Eukaryota</taxon>
        <taxon>Metazoa</taxon>
        <taxon>Cnidaria</taxon>
        <taxon>Anthozoa</taxon>
        <taxon>Hexacorallia</taxon>
        <taxon>Actiniaria</taxon>
        <taxon>Actiniidae</taxon>
        <taxon>Actinia</taxon>
    </lineage>
</organism>
<sequence length="621" mass="70903">MATKKFIFFLAIVFLASGWQKTESKSFNETAPQPRSGSIEKRSVDPLSVIGLVVSMASAIQGVVCTFTDVCGGGEVTAQLDALERKLDAIADDIKSIKKDVKEIWNESKRKWYFKHIEYTMNERRKVIRELKEDDKSEVAKERRQRFIKEVLGGSGNDEYVEKALFHLTGLVTKEELVEHYFKAKLDSGLATHEAAKLTWVFIRKFFRYQEDGYASVIFAASMKYKNDKTSYEKVMSQVCTWWTKVRDPEYKKYCENFVKDPYSEDRRKKEEDHIFAMRDLFIYPVQEVKSECTGLGESDGLHYAAGYLFVSQPALSKISVVNRDNLKTVKTIDLPGAECGGQCHPLDISINADKKVMAVAAHSKAKGGDSYVLMFKIKGDFTDPTGLSIEHYYTIPQLFEPNGNKPDVRGVAFCGDRFAYADYNGAIYNWKMRWGLSEPTPSLNDRYDWYLHSFYNKYYGNINYLGCSTGGNNWVVESSRISRSDPAVGAIPSDTAAKTSDFIFKEIAQMVVTKESWDEINDGRSRMSIVKGIAMDSTKNIFYSADQLGPKSVVGIYERTYDGKRRFIREWDYKKDSQVKIFDMTTDADGFLFVVQAGTFGHRCLHKYHYQVDLEDIEIN</sequence>